<feature type="transmembrane region" description="Helical" evidence="8">
    <location>
        <begin position="340"/>
        <end position="361"/>
    </location>
</feature>
<protein>
    <recommendedName>
        <fullName evidence="8">Magnesium transport protein CorA</fullName>
    </recommendedName>
</protein>
<dbReference type="InterPro" id="IPR045863">
    <property type="entry name" value="CorA_TM1_TM2"/>
</dbReference>
<dbReference type="NCBIfam" id="TIGR00383">
    <property type="entry name" value="corA"/>
    <property type="match status" value="1"/>
</dbReference>
<dbReference type="SUPFAM" id="SSF144083">
    <property type="entry name" value="Magnesium transport protein CorA, transmembrane region"/>
    <property type="match status" value="1"/>
</dbReference>
<comment type="similarity">
    <text evidence="2 8">Belongs to the CorA metal ion transporter (MIT) (TC 1.A.35) family.</text>
</comment>
<keyword evidence="8" id="KW-0460">Magnesium</keyword>
<evidence type="ECO:0000313" key="10">
    <source>
        <dbReference type="EMBL" id="QDS96665.1"/>
    </source>
</evidence>
<name>A0A517MP55_9BACT</name>
<keyword evidence="6 8" id="KW-1133">Transmembrane helix</keyword>
<dbReference type="InterPro" id="IPR045861">
    <property type="entry name" value="CorA_cytoplasmic_dom"/>
</dbReference>
<dbReference type="GO" id="GO:0000287">
    <property type="term" value="F:magnesium ion binding"/>
    <property type="evidence" value="ECO:0007669"/>
    <property type="project" value="TreeGrafter"/>
</dbReference>
<feature type="transmembrane region" description="Helical" evidence="8">
    <location>
        <begin position="381"/>
        <end position="402"/>
    </location>
</feature>
<keyword evidence="3 8" id="KW-0813">Transport</keyword>
<evidence type="ECO:0000256" key="1">
    <source>
        <dbReference type="ARBA" id="ARBA00004651"/>
    </source>
</evidence>
<organism evidence="10 11">
    <name type="scientific">Roseimaritima multifibrata</name>
    <dbReference type="NCBI Taxonomy" id="1930274"/>
    <lineage>
        <taxon>Bacteria</taxon>
        <taxon>Pseudomonadati</taxon>
        <taxon>Planctomycetota</taxon>
        <taxon>Planctomycetia</taxon>
        <taxon>Pirellulales</taxon>
        <taxon>Pirellulaceae</taxon>
        <taxon>Roseimaritima</taxon>
    </lineage>
</organism>
<dbReference type="Pfam" id="PF01544">
    <property type="entry name" value="CorA"/>
    <property type="match status" value="1"/>
</dbReference>
<evidence type="ECO:0000256" key="2">
    <source>
        <dbReference type="ARBA" id="ARBA00009765"/>
    </source>
</evidence>
<dbReference type="AlphaFoldDB" id="A0A517MP55"/>
<dbReference type="PANTHER" id="PTHR46494:SF1">
    <property type="entry name" value="CORA FAMILY METAL ION TRANSPORTER (EUROFUNG)"/>
    <property type="match status" value="1"/>
</dbReference>
<sequence>MAESSSRDNAEEELEQELDSVLAENHGRQKRHKRFRSRFYRPFRRRSKVGAAPGQVSADTSAETTFIQRVIYNQETFIEEAEVDLSTLGDLAAIDAGLDSLPVAAEGDLPVVQWINVFGLADMTALKHLAEHFGLHPLTLEDIVQTHQRPKFEVTDGVLSVIMHRTDQKIPFHYEQVSFVISGNTLISFQEKAEDSFGAVSRRLKRGNGRIRESGVDYLLYCLVDTVIDGYFPLLEAYGRSLEQLEEDVSDDPSGQDQIRIRMFKRELAAIRKTSWSQRDLIQRLMVEKTPYITQETQIFLRDSHDHILHIVDVTESFREVVNDLRDLYFTKLSQRTNDIMQVLTIISTIFMPMSFIAGVYGMNFNTADSPYNMPETAWEFGYPFALALMGLSAVGMLLFFLRRGWLRR</sequence>
<evidence type="ECO:0000256" key="3">
    <source>
        <dbReference type="ARBA" id="ARBA00022448"/>
    </source>
</evidence>
<evidence type="ECO:0000256" key="4">
    <source>
        <dbReference type="ARBA" id="ARBA00022475"/>
    </source>
</evidence>
<accession>A0A517MP55</accession>
<keyword evidence="7 8" id="KW-0472">Membrane</keyword>
<proteinExistence type="inferred from homology"/>
<dbReference type="RefSeq" id="WP_145354770.1">
    <property type="nucleotide sequence ID" value="NZ_CP036262.1"/>
</dbReference>
<comment type="subcellular location">
    <subcellularLocation>
        <location evidence="1">Cell membrane</location>
        <topology evidence="1">Multi-pass membrane protein</topology>
    </subcellularLocation>
    <subcellularLocation>
        <location evidence="8">Membrane</location>
        <topology evidence="8">Multi-pass membrane protein</topology>
    </subcellularLocation>
</comment>
<dbReference type="FunFam" id="1.20.58.340:FF:000012">
    <property type="entry name" value="Magnesium transport protein CorA"/>
    <property type="match status" value="1"/>
</dbReference>
<dbReference type="KEGG" id="rml:FF011L_54770"/>
<keyword evidence="4 8" id="KW-1003">Cell membrane</keyword>
<gene>
    <name evidence="10" type="primary">corA_3</name>
    <name evidence="8" type="synonym">corA</name>
    <name evidence="10" type="ORF">FF011L_54770</name>
</gene>
<evidence type="ECO:0000256" key="7">
    <source>
        <dbReference type="ARBA" id="ARBA00023136"/>
    </source>
</evidence>
<dbReference type="InterPro" id="IPR002523">
    <property type="entry name" value="MgTranspt_CorA/ZnTranspt_ZntB"/>
</dbReference>
<evidence type="ECO:0000256" key="9">
    <source>
        <dbReference type="SAM" id="MobiDB-lite"/>
    </source>
</evidence>
<dbReference type="InterPro" id="IPR004488">
    <property type="entry name" value="Mg/Co-transport_prot_CorA"/>
</dbReference>
<evidence type="ECO:0000313" key="11">
    <source>
        <dbReference type="Proteomes" id="UP000320672"/>
    </source>
</evidence>
<dbReference type="GO" id="GO:0015095">
    <property type="term" value="F:magnesium ion transmembrane transporter activity"/>
    <property type="evidence" value="ECO:0007669"/>
    <property type="project" value="UniProtKB-UniRule"/>
</dbReference>
<comment type="function">
    <text evidence="8">Mediates influx of magnesium ions.</text>
</comment>
<reference evidence="10 11" key="1">
    <citation type="submission" date="2019-02" db="EMBL/GenBank/DDBJ databases">
        <title>Deep-cultivation of Planctomycetes and their phenomic and genomic characterization uncovers novel biology.</title>
        <authorList>
            <person name="Wiegand S."/>
            <person name="Jogler M."/>
            <person name="Boedeker C."/>
            <person name="Pinto D."/>
            <person name="Vollmers J."/>
            <person name="Rivas-Marin E."/>
            <person name="Kohn T."/>
            <person name="Peeters S.H."/>
            <person name="Heuer A."/>
            <person name="Rast P."/>
            <person name="Oberbeckmann S."/>
            <person name="Bunk B."/>
            <person name="Jeske O."/>
            <person name="Meyerdierks A."/>
            <person name="Storesund J.E."/>
            <person name="Kallscheuer N."/>
            <person name="Luecker S."/>
            <person name="Lage O.M."/>
            <person name="Pohl T."/>
            <person name="Merkel B.J."/>
            <person name="Hornburger P."/>
            <person name="Mueller R.-W."/>
            <person name="Bruemmer F."/>
            <person name="Labrenz M."/>
            <person name="Spormann A.M."/>
            <person name="Op den Camp H."/>
            <person name="Overmann J."/>
            <person name="Amann R."/>
            <person name="Jetten M.S.M."/>
            <person name="Mascher T."/>
            <person name="Medema M.H."/>
            <person name="Devos D.P."/>
            <person name="Kaster A.-K."/>
            <person name="Ovreas L."/>
            <person name="Rohde M."/>
            <person name="Galperin M.Y."/>
            <person name="Jogler C."/>
        </authorList>
    </citation>
    <scope>NUCLEOTIDE SEQUENCE [LARGE SCALE GENOMIC DNA]</scope>
    <source>
        <strain evidence="10 11">FF011L</strain>
    </source>
</reference>
<dbReference type="Gene3D" id="3.30.460.20">
    <property type="entry name" value="CorA soluble domain-like"/>
    <property type="match status" value="1"/>
</dbReference>
<dbReference type="OrthoDB" id="9803416at2"/>
<keyword evidence="8" id="KW-0406">Ion transport</keyword>
<evidence type="ECO:0000256" key="8">
    <source>
        <dbReference type="RuleBase" id="RU362010"/>
    </source>
</evidence>
<feature type="region of interest" description="Disordered" evidence="9">
    <location>
        <begin position="1"/>
        <end position="34"/>
    </location>
</feature>
<dbReference type="Proteomes" id="UP000320672">
    <property type="component" value="Chromosome"/>
</dbReference>
<keyword evidence="11" id="KW-1185">Reference proteome</keyword>
<dbReference type="GO" id="GO:0015087">
    <property type="term" value="F:cobalt ion transmembrane transporter activity"/>
    <property type="evidence" value="ECO:0007669"/>
    <property type="project" value="UniProtKB-UniRule"/>
</dbReference>
<dbReference type="PANTHER" id="PTHR46494">
    <property type="entry name" value="CORA FAMILY METAL ION TRANSPORTER (EUROFUNG)"/>
    <property type="match status" value="1"/>
</dbReference>
<dbReference type="GO" id="GO:0050897">
    <property type="term" value="F:cobalt ion binding"/>
    <property type="evidence" value="ECO:0007669"/>
    <property type="project" value="TreeGrafter"/>
</dbReference>
<dbReference type="CDD" id="cd12828">
    <property type="entry name" value="TmCorA-like_1"/>
    <property type="match status" value="1"/>
</dbReference>
<dbReference type="GO" id="GO:0005886">
    <property type="term" value="C:plasma membrane"/>
    <property type="evidence" value="ECO:0007669"/>
    <property type="project" value="UniProtKB-SubCell"/>
</dbReference>
<dbReference type="SUPFAM" id="SSF143865">
    <property type="entry name" value="CorA soluble domain-like"/>
    <property type="match status" value="1"/>
</dbReference>
<evidence type="ECO:0000256" key="6">
    <source>
        <dbReference type="ARBA" id="ARBA00022989"/>
    </source>
</evidence>
<evidence type="ECO:0000256" key="5">
    <source>
        <dbReference type="ARBA" id="ARBA00022692"/>
    </source>
</evidence>
<dbReference type="EMBL" id="CP036262">
    <property type="protein sequence ID" value="QDS96665.1"/>
    <property type="molecule type" value="Genomic_DNA"/>
</dbReference>
<keyword evidence="5 8" id="KW-0812">Transmembrane</keyword>
<dbReference type="Gene3D" id="1.20.58.340">
    <property type="entry name" value="Magnesium transport protein CorA, transmembrane region"/>
    <property type="match status" value="2"/>
</dbReference>